<accession>A0ABM8Z4L7</accession>
<dbReference type="EMBL" id="CAKKNS010000001">
    <property type="protein sequence ID" value="CAH0415770.1"/>
    <property type="molecule type" value="Genomic_DNA"/>
</dbReference>
<reference evidence="1 2" key="1">
    <citation type="submission" date="2021-11" db="EMBL/GenBank/DDBJ databases">
        <authorList>
            <person name="Depoorter E."/>
        </authorList>
    </citation>
    <scope>NUCLEOTIDE SEQUENCE [LARGE SCALE GENOMIC DNA]</scope>
    <source>
        <strain evidence="1 2">LMG 24289</strain>
    </source>
</reference>
<keyword evidence="2" id="KW-1185">Reference proteome</keyword>
<evidence type="ECO:0000313" key="1">
    <source>
        <dbReference type="EMBL" id="CAH0415770.1"/>
    </source>
</evidence>
<sequence length="60" mass="6711">MDNSIEAQLELLMNKARVSAKVSDVTMILNSIEDPDFAETKAKIEAALKEFINKQAHYGE</sequence>
<comment type="caution">
    <text evidence="1">The sequence shown here is derived from an EMBL/GenBank/DDBJ whole genome shotgun (WGS) entry which is preliminary data.</text>
</comment>
<gene>
    <name evidence="1" type="ORF">WFA24289_00068</name>
</gene>
<protein>
    <submittedName>
        <fullName evidence="1">Uncharacterized protein</fullName>
    </submittedName>
</protein>
<organism evidence="1 2">
    <name type="scientific">Periweissella fabaria</name>
    <dbReference type="NCBI Taxonomy" id="546157"/>
    <lineage>
        <taxon>Bacteria</taxon>
        <taxon>Bacillati</taxon>
        <taxon>Bacillota</taxon>
        <taxon>Bacilli</taxon>
        <taxon>Lactobacillales</taxon>
        <taxon>Lactobacillaceae</taxon>
        <taxon>Periweissella</taxon>
    </lineage>
</organism>
<proteinExistence type="predicted"/>
<evidence type="ECO:0000313" key="2">
    <source>
        <dbReference type="Proteomes" id="UP000789707"/>
    </source>
</evidence>
<name>A0ABM8Z4L7_9LACO</name>
<dbReference type="RefSeq" id="WP_230095853.1">
    <property type="nucleotide sequence ID" value="NZ_CAKKNS010000001.1"/>
</dbReference>
<dbReference type="Proteomes" id="UP000789707">
    <property type="component" value="Unassembled WGS sequence"/>
</dbReference>